<feature type="region of interest" description="Disordered" evidence="2">
    <location>
        <begin position="238"/>
        <end position="314"/>
    </location>
</feature>
<dbReference type="AlphaFoldDB" id="A0A2N9FSX7"/>
<evidence type="ECO:0000256" key="2">
    <source>
        <dbReference type="SAM" id="MobiDB-lite"/>
    </source>
</evidence>
<evidence type="ECO:0000256" key="1">
    <source>
        <dbReference type="ARBA" id="ARBA00022750"/>
    </source>
</evidence>
<keyword evidence="1" id="KW-0064">Aspartyl protease</keyword>
<keyword evidence="1" id="KW-0378">Hydrolase</keyword>
<dbReference type="InterPro" id="IPR013103">
    <property type="entry name" value="RVT_2"/>
</dbReference>
<dbReference type="Pfam" id="PF14223">
    <property type="entry name" value="Retrotran_gag_2"/>
    <property type="match status" value="1"/>
</dbReference>
<dbReference type="EMBL" id="OIVN01001114">
    <property type="protein sequence ID" value="SPC90069.1"/>
    <property type="molecule type" value="Genomic_DNA"/>
</dbReference>
<dbReference type="Pfam" id="PF07727">
    <property type="entry name" value="RVT_2"/>
    <property type="match status" value="1"/>
</dbReference>
<dbReference type="SUPFAM" id="SSF56672">
    <property type="entry name" value="DNA/RNA polymerases"/>
    <property type="match status" value="1"/>
</dbReference>
<keyword evidence="1" id="KW-0645">Protease</keyword>
<gene>
    <name evidence="5" type="ORF">FSB_LOCUS17951</name>
</gene>
<evidence type="ECO:0000259" key="4">
    <source>
        <dbReference type="Pfam" id="PF22936"/>
    </source>
</evidence>
<feature type="domain" description="Retrovirus-related Pol polyprotein from transposon TNT 1-94-like beta-barrel" evidence="4">
    <location>
        <begin position="367"/>
        <end position="442"/>
    </location>
</feature>
<sequence length="992" mass="110583">MTTSSSLPSINTHISTQTPNFLLSNILNYVTIKLDHSNYLMWKFQITRILDAYSLLDHLEDPTLCPSKFLFSHPGTETQEVNPLYTQWRARDKALFSLISSTLSPSAISLVMGQTSASGIWKILVNRYTSVSRSNIVNLKRELNNIKKNSDSVTEYLHKIKEARNKLVSVGIHIDDEEILHIVLQGLPSEFHSFTSAMLTKNEAVKFEELHTLAKTEEDLLRSATDNSKEIAHMAMVANKSSQSTYNNSSTAQFSGNRGRDRNQNRGRGGNGGRFQNYNNGRGGFSQGSFNNGGNFSNFTLNSPNPQSWSSNPSSRPTCQICYKLGHTAIDCYQRMNFSYQGRHPPAKLTAMATTTPPSPFPQQTTWILDMGATDHFTPDLHNIPDNQAYTDSQLVSVGNGNQLPISHSGSAQLRTSSHLFRLRKILRVPSMMSNLLSVQRFCRDNRTSFYFEANCFQIQDLLTGKPLYKGSSKDGLYPITGLSLPSWNSCVSQSQFSSKHSVLSQAALHASYTASLTQSDLSSTDLWHMRLGHPQLSRYKARLVAKGFHQQAGVDFAETFSPVVKPPTVRIILSLAAQNQWSFRQLDVNNAFLHGLLKETVFMAQPLGFVDSTLPSHVCHLQKSLYGLKQAPCAWFERFMSHLLTLGFKASVADTSLFILSHGSITVYLLLYVDDIIITGNSSTAVSNIISQLSTAFELKDLGPLRYFLGLQIDYKKGGFFVHQRKYLTDLLHKFTMTDCKAASTPIATTPILTSTTTDLLSDPTPYQSLVGALQYATFTRPDITFAVNRVCQFIHKPSPAHFVAAKRILRYLKGTLDRGILFQPGPIALTAFTDADWVGDPCDRRSTSGIIVFLGNNPITWLAKKQHTVSRSSTEAEYRSLASGAAELAWIRQVLCDLGLFLPSAPLIWCDNTNALALASNLVFHGRTKHIEVDYHFICERVVRGDITLQFISTDDQLVNIFTKAFPSPRFHRICSKLLVCSVDHQFEGG</sequence>
<proteinExistence type="predicted"/>
<dbReference type="PANTHER" id="PTHR11439">
    <property type="entry name" value="GAG-POL-RELATED RETROTRANSPOSON"/>
    <property type="match status" value="1"/>
</dbReference>
<feature type="compositionally biased region" description="Polar residues" evidence="2">
    <location>
        <begin position="239"/>
        <end position="255"/>
    </location>
</feature>
<name>A0A2N9FSX7_FAGSY</name>
<reference evidence="5" key="1">
    <citation type="submission" date="2018-02" db="EMBL/GenBank/DDBJ databases">
        <authorList>
            <person name="Cohen D.B."/>
            <person name="Kent A.D."/>
        </authorList>
    </citation>
    <scope>NUCLEOTIDE SEQUENCE</scope>
</reference>
<dbReference type="InterPro" id="IPR043502">
    <property type="entry name" value="DNA/RNA_pol_sf"/>
</dbReference>
<dbReference type="Pfam" id="PF22936">
    <property type="entry name" value="Pol_BBD"/>
    <property type="match status" value="1"/>
</dbReference>
<feature type="compositionally biased region" description="Low complexity" evidence="2">
    <location>
        <begin position="287"/>
        <end position="314"/>
    </location>
</feature>
<accession>A0A2N9FSX7</accession>
<dbReference type="GO" id="GO:0004190">
    <property type="term" value="F:aspartic-type endopeptidase activity"/>
    <property type="evidence" value="ECO:0007669"/>
    <property type="project" value="UniProtKB-KW"/>
</dbReference>
<evidence type="ECO:0000259" key="3">
    <source>
        <dbReference type="Pfam" id="PF07727"/>
    </source>
</evidence>
<dbReference type="PANTHER" id="PTHR11439:SF455">
    <property type="entry name" value="RLK (RECEPTOR-LIKE PROTEIN KINASE) 8, PUTATIVE-RELATED"/>
    <property type="match status" value="1"/>
</dbReference>
<protein>
    <submittedName>
        <fullName evidence="5">Uncharacterized protein</fullName>
    </submittedName>
</protein>
<feature type="domain" description="Reverse transcriptase Ty1/copia-type" evidence="3">
    <location>
        <begin position="538"/>
        <end position="749"/>
    </location>
</feature>
<dbReference type="InterPro" id="IPR054722">
    <property type="entry name" value="PolX-like_BBD"/>
</dbReference>
<dbReference type="CDD" id="cd09272">
    <property type="entry name" value="RNase_HI_RT_Ty1"/>
    <property type="match status" value="1"/>
</dbReference>
<organism evidence="5">
    <name type="scientific">Fagus sylvatica</name>
    <name type="common">Beechnut</name>
    <dbReference type="NCBI Taxonomy" id="28930"/>
    <lineage>
        <taxon>Eukaryota</taxon>
        <taxon>Viridiplantae</taxon>
        <taxon>Streptophyta</taxon>
        <taxon>Embryophyta</taxon>
        <taxon>Tracheophyta</taxon>
        <taxon>Spermatophyta</taxon>
        <taxon>Magnoliopsida</taxon>
        <taxon>eudicotyledons</taxon>
        <taxon>Gunneridae</taxon>
        <taxon>Pentapetalae</taxon>
        <taxon>rosids</taxon>
        <taxon>fabids</taxon>
        <taxon>Fagales</taxon>
        <taxon>Fagaceae</taxon>
        <taxon>Fagus</taxon>
    </lineage>
</organism>
<evidence type="ECO:0000313" key="5">
    <source>
        <dbReference type="EMBL" id="SPC90069.1"/>
    </source>
</evidence>